<dbReference type="SFLD" id="SFLDF00562">
    <property type="entry name" value="HemN-like__clustered_with_heat"/>
    <property type="match status" value="1"/>
</dbReference>
<sequence>MKEAKRPLGLYIHIPFCKSKCIYCDFYSLPGREERMDAYAKALCSHLREAAPRARGHSVDSVYFGGGTPSCLGASRLCAILKVVRKHYAVAKDAEITLEANPDSAGSFKDLRALRRCGFNRVSLGMQSADDAELRAIGRIHTMDQVRTAVETARKARFPDVSLDLIYGLPGQTMERWQENLSAAVALDPDHLSCYGLKVEEGTPLYQAKDSLLMPGDDLQADMYLYTVEFLQHMGYRQYEISNFARPGHASRHNLKYWTLQEYAGFGPGAHSDFGGVRYAYGRDLEGYIRGVLTGSPMVSESERIPLTERDTEYIMLRLRTSLGLDVREFERTFRRRFDPLEPLMHRFAQAGYALEEDGRWHLTATGFLVSNQIIGALLEALSADKARRASAREQGDFRVEC</sequence>
<evidence type="ECO:0000256" key="2">
    <source>
        <dbReference type="ARBA" id="ARBA00017228"/>
    </source>
</evidence>
<proteinExistence type="inferred from homology"/>
<dbReference type="PANTHER" id="PTHR13932">
    <property type="entry name" value="COPROPORPHYRINIGEN III OXIDASE"/>
    <property type="match status" value="1"/>
</dbReference>
<comment type="subcellular location">
    <subcellularLocation>
        <location evidence="3">Cytoplasm</location>
    </subcellularLocation>
</comment>
<dbReference type="InterPro" id="IPR006638">
    <property type="entry name" value="Elp3/MiaA/NifB-like_rSAM"/>
</dbReference>
<dbReference type="PANTHER" id="PTHR13932:SF5">
    <property type="entry name" value="RADICAL S-ADENOSYL METHIONINE DOMAIN-CONTAINING PROTEIN 1, MITOCHONDRIAL"/>
    <property type="match status" value="1"/>
</dbReference>
<dbReference type="SMART" id="SM00729">
    <property type="entry name" value="Elp3"/>
    <property type="match status" value="1"/>
</dbReference>
<dbReference type="InterPro" id="IPR007197">
    <property type="entry name" value="rSAM"/>
</dbReference>
<dbReference type="InterPro" id="IPR010723">
    <property type="entry name" value="HemN_C"/>
</dbReference>
<dbReference type="RefSeq" id="WP_216558682.1">
    <property type="nucleotide sequence ID" value="NZ_JAHLQN010000001.1"/>
</dbReference>
<evidence type="ECO:0000256" key="3">
    <source>
        <dbReference type="RuleBase" id="RU364116"/>
    </source>
</evidence>
<keyword evidence="6" id="KW-1185">Reference proteome</keyword>
<protein>
    <recommendedName>
        <fullName evidence="2 3">Heme chaperone HemW</fullName>
    </recommendedName>
</protein>
<dbReference type="PROSITE" id="PS51918">
    <property type="entry name" value="RADICAL_SAM"/>
    <property type="match status" value="1"/>
</dbReference>
<dbReference type="NCBIfam" id="TIGR00539">
    <property type="entry name" value="hemN_rel"/>
    <property type="match status" value="1"/>
</dbReference>
<comment type="function">
    <text evidence="3">Probably acts as a heme chaperone, transferring heme to an unknown acceptor. Binds one molecule of heme per monomer, possibly covalently. Binds 1 [4Fe-4S] cluster. The cluster is coordinated with 3 cysteines and an exchangeable S-adenosyl-L-methionine.</text>
</comment>
<gene>
    <name evidence="5" type="primary">hemW</name>
    <name evidence="5" type="ORF">KQI82_03245</name>
</gene>
<name>A0ABS6F6N4_9FIRM</name>
<dbReference type="Proteomes" id="UP000787672">
    <property type="component" value="Unassembled WGS sequence"/>
</dbReference>
<keyword evidence="3" id="KW-0408">Iron</keyword>
<reference evidence="5 6" key="1">
    <citation type="submission" date="2021-06" db="EMBL/GenBank/DDBJ databases">
        <authorList>
            <person name="Sun Q."/>
            <person name="Li D."/>
        </authorList>
    </citation>
    <scope>NUCLEOTIDE SEQUENCE [LARGE SCALE GENOMIC DNA]</scope>
    <source>
        <strain evidence="5 6">MSJ-2</strain>
    </source>
</reference>
<evidence type="ECO:0000313" key="5">
    <source>
        <dbReference type="EMBL" id="MBU5625954.1"/>
    </source>
</evidence>
<dbReference type="InterPro" id="IPR034505">
    <property type="entry name" value="Coproporphyrinogen-III_oxidase"/>
</dbReference>
<keyword evidence="3" id="KW-0349">Heme</keyword>
<feature type="domain" description="Radical SAM core" evidence="4">
    <location>
        <begin position="2"/>
        <end position="237"/>
    </location>
</feature>
<evidence type="ECO:0000259" key="4">
    <source>
        <dbReference type="PROSITE" id="PS51918"/>
    </source>
</evidence>
<keyword evidence="3" id="KW-0143">Chaperone</keyword>
<dbReference type="SFLD" id="SFLDF00288">
    <property type="entry name" value="HemN-like__clustered_with_nucl"/>
    <property type="match status" value="1"/>
</dbReference>
<dbReference type="InterPro" id="IPR004559">
    <property type="entry name" value="HemW-like"/>
</dbReference>
<dbReference type="SFLD" id="SFLDS00029">
    <property type="entry name" value="Radical_SAM"/>
    <property type="match status" value="2"/>
</dbReference>
<dbReference type="SFLD" id="SFLDG01082">
    <property type="entry name" value="B12-binding_domain_containing"/>
    <property type="match status" value="1"/>
</dbReference>
<keyword evidence="3" id="KW-0963">Cytoplasm</keyword>
<dbReference type="Pfam" id="PF06969">
    <property type="entry name" value="HemN_C"/>
    <property type="match status" value="1"/>
</dbReference>
<evidence type="ECO:0000313" key="6">
    <source>
        <dbReference type="Proteomes" id="UP000787672"/>
    </source>
</evidence>
<comment type="caution">
    <text evidence="5">The sequence shown here is derived from an EMBL/GenBank/DDBJ whole genome shotgun (WGS) entry which is preliminary data.</text>
</comment>
<evidence type="ECO:0000256" key="1">
    <source>
        <dbReference type="ARBA" id="ARBA00006100"/>
    </source>
</evidence>
<keyword evidence="3" id="KW-0949">S-adenosyl-L-methionine</keyword>
<accession>A0ABS6F6N4</accession>
<dbReference type="Pfam" id="PF04055">
    <property type="entry name" value="Radical_SAM"/>
    <property type="match status" value="1"/>
</dbReference>
<keyword evidence="3" id="KW-0004">4Fe-4S</keyword>
<organism evidence="5 6">
    <name type="scientific">Dysosmobacter acutus</name>
    <dbReference type="NCBI Taxonomy" id="2841504"/>
    <lineage>
        <taxon>Bacteria</taxon>
        <taxon>Bacillati</taxon>
        <taxon>Bacillota</taxon>
        <taxon>Clostridia</taxon>
        <taxon>Eubacteriales</taxon>
        <taxon>Oscillospiraceae</taxon>
        <taxon>Dysosmobacter</taxon>
    </lineage>
</organism>
<dbReference type="SFLD" id="SFLDG01065">
    <property type="entry name" value="anaerobic_coproporphyrinogen-I"/>
    <property type="match status" value="2"/>
</dbReference>
<comment type="similarity">
    <text evidence="1">Belongs to the anaerobic coproporphyrinogen-III oxidase family. HemW subfamily.</text>
</comment>
<keyword evidence="3" id="KW-0479">Metal-binding</keyword>
<keyword evidence="3" id="KW-0411">Iron-sulfur</keyword>
<dbReference type="EMBL" id="JAHLQN010000001">
    <property type="protein sequence ID" value="MBU5625954.1"/>
    <property type="molecule type" value="Genomic_DNA"/>
</dbReference>
<dbReference type="CDD" id="cd01335">
    <property type="entry name" value="Radical_SAM"/>
    <property type="match status" value="1"/>
</dbReference>